<evidence type="ECO:0000256" key="2">
    <source>
        <dbReference type="SAM" id="Phobius"/>
    </source>
</evidence>
<feature type="compositionally biased region" description="Polar residues" evidence="1">
    <location>
        <begin position="256"/>
        <end position="272"/>
    </location>
</feature>
<reference evidence="3" key="2">
    <citation type="submission" date="2023-05" db="EMBL/GenBank/DDBJ databases">
        <authorList>
            <consortium name="Lawrence Berkeley National Laboratory"/>
            <person name="Steindorff A."/>
            <person name="Hensen N."/>
            <person name="Bonometti L."/>
            <person name="Westerberg I."/>
            <person name="Brannstrom I.O."/>
            <person name="Guillou S."/>
            <person name="Cros-Aarteil S."/>
            <person name="Calhoun S."/>
            <person name="Haridas S."/>
            <person name="Kuo A."/>
            <person name="Mondo S."/>
            <person name="Pangilinan J."/>
            <person name="Riley R."/>
            <person name="Labutti K."/>
            <person name="Andreopoulos B."/>
            <person name="Lipzen A."/>
            <person name="Chen C."/>
            <person name="Yanf M."/>
            <person name="Daum C."/>
            <person name="Ng V."/>
            <person name="Clum A."/>
            <person name="Ohm R."/>
            <person name="Martin F."/>
            <person name="Silar P."/>
            <person name="Natvig D."/>
            <person name="Lalanne C."/>
            <person name="Gautier V."/>
            <person name="Ament-Velasquez S.L."/>
            <person name="Kruys A."/>
            <person name="Hutchinson M.I."/>
            <person name="Powell A.J."/>
            <person name="Barry K."/>
            <person name="Miller A.N."/>
            <person name="Grigoriev I.V."/>
            <person name="Debuchy R."/>
            <person name="Gladieux P."/>
            <person name="Thoren M.H."/>
            <person name="Johannesson H."/>
        </authorList>
    </citation>
    <scope>NUCLEOTIDE SEQUENCE</scope>
    <source>
        <strain evidence="3">CBS 315.58</strain>
    </source>
</reference>
<reference evidence="3" key="1">
    <citation type="journal article" date="2023" name="Mol. Phylogenet. Evol.">
        <title>Genome-scale phylogeny and comparative genomics of the fungal order Sordariales.</title>
        <authorList>
            <person name="Hensen N."/>
            <person name="Bonometti L."/>
            <person name="Westerberg I."/>
            <person name="Brannstrom I.O."/>
            <person name="Guillou S."/>
            <person name="Cros-Aarteil S."/>
            <person name="Calhoun S."/>
            <person name="Haridas S."/>
            <person name="Kuo A."/>
            <person name="Mondo S."/>
            <person name="Pangilinan J."/>
            <person name="Riley R."/>
            <person name="LaButti K."/>
            <person name="Andreopoulos B."/>
            <person name="Lipzen A."/>
            <person name="Chen C."/>
            <person name="Yan M."/>
            <person name="Daum C."/>
            <person name="Ng V."/>
            <person name="Clum A."/>
            <person name="Steindorff A."/>
            <person name="Ohm R.A."/>
            <person name="Martin F."/>
            <person name="Silar P."/>
            <person name="Natvig D.O."/>
            <person name="Lalanne C."/>
            <person name="Gautier V."/>
            <person name="Ament-Velasquez S.L."/>
            <person name="Kruys A."/>
            <person name="Hutchinson M.I."/>
            <person name="Powell A.J."/>
            <person name="Barry K."/>
            <person name="Miller A.N."/>
            <person name="Grigoriev I.V."/>
            <person name="Debuchy R."/>
            <person name="Gladieux P."/>
            <person name="Hiltunen Thoren M."/>
            <person name="Johannesson H."/>
        </authorList>
    </citation>
    <scope>NUCLEOTIDE SEQUENCE</scope>
    <source>
        <strain evidence="3">CBS 315.58</strain>
    </source>
</reference>
<proteinExistence type="predicted"/>
<keyword evidence="2" id="KW-0472">Membrane</keyword>
<keyword evidence="2" id="KW-0812">Transmembrane</keyword>
<dbReference type="Proteomes" id="UP001303160">
    <property type="component" value="Unassembled WGS sequence"/>
</dbReference>
<dbReference type="AlphaFoldDB" id="A0AAN7B097"/>
<protein>
    <submittedName>
        <fullName evidence="3">Uncharacterized protein</fullName>
    </submittedName>
</protein>
<feature type="compositionally biased region" description="Polar residues" evidence="1">
    <location>
        <begin position="282"/>
        <end position="296"/>
    </location>
</feature>
<feature type="region of interest" description="Disordered" evidence="1">
    <location>
        <begin position="242"/>
        <end position="296"/>
    </location>
</feature>
<sequence length="670" mass="75728">MVSENIPATDYVSAASSVIAAMFGLVTVVTVIVAARQLPTEHRVYASGLSQQVLGPWHDKVRTRRLLGLQREINTLRITVPLLVKANWNPQFVFPGAPVSSAQDGQADQEKALAKASWVNFLAALDVKPRDHNLYHMSAQPNLVNDILPMRWEGKSLVAICSLLGFQSSEQKTSFEEPMKLPMQWTGPLVPDRISPEVHSFFRHIPQQTEGHGFVARLWRSINGMMIQDKKALYLGGTDDLSERRAKNRETEESLKGTNSNNSRSESSVQGSRETELLNVDRNLSTSPTVRTPQNSTAFHAPAVGLRGTEDNDMFEMLMKAPSREAIWKNFESPSDRGGKDELNYDEVASELGGSRDMLRRTREKRLGKMEVFMQRKGLLSGIIQGELVNSRGLSIQDCTEYSRTYVEYEDVDLKRTPHHLGDLFMDEELLKLMKQAVGFIRPDGFYFTPSEWLASDVSEVYRHVDQFCESPKNEEALFPTLKLQDWPKTCQSRESLHYAVLLCNDFQHVRLYRHPHFTVEDMVVISKVSKALPKVPDLVWCMLISPDLFKDLGRAFSRSIESLEVHGGWAFLDTEVSSSKGVLDCTDLMKSCGVLRNEDTSNHATVHPTPTDTDSMYYTVPLCLDGRFRGHEVLASFLDVLVTYLWVEKSWITNVESYDRGIPQTITMC</sequence>
<gene>
    <name evidence="3" type="ORF">QBC40DRAFT_302794</name>
</gene>
<feature type="compositionally biased region" description="Basic and acidic residues" evidence="1">
    <location>
        <begin position="242"/>
        <end position="255"/>
    </location>
</feature>
<keyword evidence="4" id="KW-1185">Reference proteome</keyword>
<evidence type="ECO:0000256" key="1">
    <source>
        <dbReference type="SAM" id="MobiDB-lite"/>
    </source>
</evidence>
<organism evidence="3 4">
    <name type="scientific">Triangularia verruculosa</name>
    <dbReference type="NCBI Taxonomy" id="2587418"/>
    <lineage>
        <taxon>Eukaryota</taxon>
        <taxon>Fungi</taxon>
        <taxon>Dikarya</taxon>
        <taxon>Ascomycota</taxon>
        <taxon>Pezizomycotina</taxon>
        <taxon>Sordariomycetes</taxon>
        <taxon>Sordariomycetidae</taxon>
        <taxon>Sordariales</taxon>
        <taxon>Podosporaceae</taxon>
        <taxon>Triangularia</taxon>
    </lineage>
</organism>
<dbReference type="EMBL" id="MU863876">
    <property type="protein sequence ID" value="KAK4205524.1"/>
    <property type="molecule type" value="Genomic_DNA"/>
</dbReference>
<feature type="transmembrane region" description="Helical" evidence="2">
    <location>
        <begin position="12"/>
        <end position="35"/>
    </location>
</feature>
<evidence type="ECO:0000313" key="3">
    <source>
        <dbReference type="EMBL" id="KAK4205524.1"/>
    </source>
</evidence>
<comment type="caution">
    <text evidence="3">The sequence shown here is derived from an EMBL/GenBank/DDBJ whole genome shotgun (WGS) entry which is preliminary data.</text>
</comment>
<name>A0AAN7B097_9PEZI</name>
<keyword evidence="2" id="KW-1133">Transmembrane helix</keyword>
<accession>A0AAN7B097</accession>
<evidence type="ECO:0000313" key="4">
    <source>
        <dbReference type="Proteomes" id="UP001303160"/>
    </source>
</evidence>